<geneLocation type="mitochondrion" evidence="15"/>
<evidence type="ECO:0000256" key="1">
    <source>
        <dbReference type="ARBA" id="ARBA00003257"/>
    </source>
</evidence>
<reference evidence="15" key="1">
    <citation type="submission" date="2016-04" db="EMBL/GenBank/DDBJ databases">
        <title>Mitochondria of Scolytid beetles.</title>
        <authorList>
            <person name="Miller K."/>
            <person name="Linard B."/>
            <person name="Vogler A.P."/>
        </authorList>
    </citation>
    <scope>NUCLEOTIDE SEQUENCE</scope>
</reference>
<evidence type="ECO:0000313" key="15">
    <source>
        <dbReference type="EMBL" id="AOY39707.1"/>
    </source>
</evidence>
<comment type="similarity">
    <text evidence="3 12">Belongs to the complex I subunit 1 family.</text>
</comment>
<keyword evidence="8 14" id="KW-1133">Transmembrane helix</keyword>
<dbReference type="InterPro" id="IPR018086">
    <property type="entry name" value="NADH_UbQ_OxRdtase_su1_CS"/>
</dbReference>
<keyword evidence="11 14" id="KW-0472">Membrane</keyword>
<comment type="function">
    <text evidence="1">Core subunit of the mitochondrial membrane respiratory chain NADH dehydrogenase (Complex I) that is believed to belong to the minimal assembly required for catalysis. Complex I functions in the transfer of electrons from NADH to the respiratory chain. The immediate electron acceptor for the enzyme is believed to be ubiquinone.</text>
</comment>
<dbReference type="GO" id="GO:0003954">
    <property type="term" value="F:NADH dehydrogenase activity"/>
    <property type="evidence" value="ECO:0007669"/>
    <property type="project" value="TreeGrafter"/>
</dbReference>
<evidence type="ECO:0000256" key="5">
    <source>
        <dbReference type="ARBA" id="ARBA00022448"/>
    </source>
</evidence>
<evidence type="ECO:0000256" key="13">
    <source>
        <dbReference type="RuleBase" id="RU000473"/>
    </source>
</evidence>
<name>A0A343A579_9CUCU</name>
<evidence type="ECO:0000256" key="4">
    <source>
        <dbReference type="ARBA" id="ARBA00021009"/>
    </source>
</evidence>
<evidence type="ECO:0000256" key="6">
    <source>
        <dbReference type="ARBA" id="ARBA00022692"/>
    </source>
</evidence>
<feature type="transmembrane region" description="Helical" evidence="14">
    <location>
        <begin position="63"/>
        <end position="83"/>
    </location>
</feature>
<feature type="transmembrane region" description="Helical" evidence="14">
    <location>
        <begin position="241"/>
        <end position="260"/>
    </location>
</feature>
<dbReference type="GO" id="GO:0008137">
    <property type="term" value="F:NADH dehydrogenase (ubiquinone) activity"/>
    <property type="evidence" value="ECO:0007669"/>
    <property type="project" value="UniProtKB-EC"/>
</dbReference>
<evidence type="ECO:0000256" key="11">
    <source>
        <dbReference type="ARBA" id="ARBA00023136"/>
    </source>
</evidence>
<protein>
    <recommendedName>
        <fullName evidence="4 13">NADH-ubiquinone oxidoreductase chain 1</fullName>
        <ecNumber evidence="13">7.1.1.2</ecNumber>
    </recommendedName>
</protein>
<evidence type="ECO:0000256" key="14">
    <source>
        <dbReference type="SAM" id="Phobius"/>
    </source>
</evidence>
<keyword evidence="9 13" id="KW-0830">Ubiquinone</keyword>
<evidence type="ECO:0000256" key="10">
    <source>
        <dbReference type="ARBA" id="ARBA00023128"/>
    </source>
</evidence>
<dbReference type="AlphaFoldDB" id="A0A343A579"/>
<gene>
    <name evidence="15" type="primary">nad1</name>
</gene>
<comment type="subcellular location">
    <subcellularLocation>
        <location evidence="2 12">Mitochondrion inner membrane</location>
        <topology evidence="2 12">Multi-pass membrane protein</topology>
    </subcellularLocation>
</comment>
<dbReference type="EMBL" id="KX035188">
    <property type="protein sequence ID" value="AOY39707.1"/>
    <property type="molecule type" value="Genomic_DNA"/>
</dbReference>
<dbReference type="GO" id="GO:0009060">
    <property type="term" value="P:aerobic respiration"/>
    <property type="evidence" value="ECO:0007669"/>
    <property type="project" value="TreeGrafter"/>
</dbReference>
<sequence>MILLICVLVGVAFLTLLERKVLGYIHLRKGPNKLGFIGLLQPFSDAIKLFSKEQILPFMSNIFIYYVSPIMNFVLALLLWACIPFYTYNLSFSYSLLYMFCVSSLGVYSVMLAGWASNSNYALLGSLRAVAQMVSYEVSIILILLSFLFLIMGFSFMDFFLYQENVWFLFLFFPLVLMLFVSFLAETNRSPFDFAEGESELVSGFNVEYSSGGFAMIFLAEYANILFMSFLSVIVFMGGNYYSMIFFFKIVLLGFFWIWVRGTLPRYRYDKLMYLTWQSYLPSSLFYLFFFFGLSIISGLLY</sequence>
<accession>A0A343A579</accession>
<evidence type="ECO:0000256" key="8">
    <source>
        <dbReference type="ARBA" id="ARBA00022989"/>
    </source>
</evidence>
<keyword evidence="12" id="KW-0520">NAD</keyword>
<dbReference type="PANTHER" id="PTHR11432:SF3">
    <property type="entry name" value="NADH-UBIQUINONE OXIDOREDUCTASE CHAIN 1"/>
    <property type="match status" value="1"/>
</dbReference>
<organism evidence="15">
    <name type="scientific">Scolytinae sp. BMNH 1040319</name>
    <dbReference type="NCBI Taxonomy" id="1903789"/>
    <lineage>
        <taxon>Eukaryota</taxon>
        <taxon>Metazoa</taxon>
        <taxon>Ecdysozoa</taxon>
        <taxon>Arthropoda</taxon>
        <taxon>Hexapoda</taxon>
        <taxon>Insecta</taxon>
        <taxon>Pterygota</taxon>
        <taxon>Neoptera</taxon>
        <taxon>Endopterygota</taxon>
        <taxon>Coleoptera</taxon>
        <taxon>Polyphaga</taxon>
        <taxon>Cucujiformia</taxon>
        <taxon>Curculionidae</taxon>
        <taxon>Scolytinae</taxon>
    </lineage>
</organism>
<evidence type="ECO:0000256" key="12">
    <source>
        <dbReference type="RuleBase" id="RU000471"/>
    </source>
</evidence>
<dbReference type="PROSITE" id="PS00667">
    <property type="entry name" value="COMPLEX1_ND1_1"/>
    <property type="match status" value="1"/>
</dbReference>
<dbReference type="Pfam" id="PF00146">
    <property type="entry name" value="NADHdh"/>
    <property type="match status" value="1"/>
</dbReference>
<feature type="transmembrane region" description="Helical" evidence="14">
    <location>
        <begin position="280"/>
        <end position="301"/>
    </location>
</feature>
<evidence type="ECO:0000256" key="9">
    <source>
        <dbReference type="ARBA" id="ARBA00023075"/>
    </source>
</evidence>
<dbReference type="InterPro" id="IPR001694">
    <property type="entry name" value="NADH_UbQ_OxRdtase_su1/FPO"/>
</dbReference>
<feature type="transmembrane region" description="Helical" evidence="14">
    <location>
        <begin position="136"/>
        <end position="154"/>
    </location>
</feature>
<dbReference type="PANTHER" id="PTHR11432">
    <property type="entry name" value="NADH DEHYDROGENASE SUBUNIT 1"/>
    <property type="match status" value="1"/>
</dbReference>
<dbReference type="GO" id="GO:0005743">
    <property type="term" value="C:mitochondrial inner membrane"/>
    <property type="evidence" value="ECO:0007669"/>
    <property type="project" value="UniProtKB-SubCell"/>
</dbReference>
<dbReference type="PROSITE" id="PS00668">
    <property type="entry name" value="COMPLEX1_ND1_2"/>
    <property type="match status" value="1"/>
</dbReference>
<evidence type="ECO:0000256" key="2">
    <source>
        <dbReference type="ARBA" id="ARBA00004448"/>
    </source>
</evidence>
<evidence type="ECO:0000256" key="3">
    <source>
        <dbReference type="ARBA" id="ARBA00010535"/>
    </source>
</evidence>
<keyword evidence="5" id="KW-0813">Transport</keyword>
<evidence type="ECO:0000256" key="7">
    <source>
        <dbReference type="ARBA" id="ARBA00022792"/>
    </source>
</evidence>
<keyword evidence="6 12" id="KW-0812">Transmembrane</keyword>
<dbReference type="EC" id="7.1.1.2" evidence="13"/>
<comment type="catalytic activity">
    <reaction evidence="13">
        <text>a ubiquinone + NADH + 5 H(+)(in) = a ubiquinol + NAD(+) + 4 H(+)(out)</text>
        <dbReference type="Rhea" id="RHEA:29091"/>
        <dbReference type="Rhea" id="RHEA-COMP:9565"/>
        <dbReference type="Rhea" id="RHEA-COMP:9566"/>
        <dbReference type="ChEBI" id="CHEBI:15378"/>
        <dbReference type="ChEBI" id="CHEBI:16389"/>
        <dbReference type="ChEBI" id="CHEBI:17976"/>
        <dbReference type="ChEBI" id="CHEBI:57540"/>
        <dbReference type="ChEBI" id="CHEBI:57945"/>
        <dbReference type="EC" id="7.1.1.2"/>
    </reaction>
</comment>
<proteinExistence type="inferred from homology"/>
<dbReference type="HAMAP" id="MF_01350">
    <property type="entry name" value="NDH1_NuoH"/>
    <property type="match status" value="1"/>
</dbReference>
<feature type="transmembrane region" description="Helical" evidence="14">
    <location>
        <begin position="213"/>
        <end position="234"/>
    </location>
</feature>
<keyword evidence="7" id="KW-0999">Mitochondrion inner membrane</keyword>
<feature type="transmembrane region" description="Helical" evidence="14">
    <location>
        <begin position="95"/>
        <end position="116"/>
    </location>
</feature>
<feature type="transmembrane region" description="Helical" evidence="14">
    <location>
        <begin position="166"/>
        <end position="185"/>
    </location>
</feature>
<keyword evidence="10 13" id="KW-0496">Mitochondrion</keyword>